<dbReference type="Gene3D" id="1.20.1070.10">
    <property type="entry name" value="Rhodopsin 7-helix transmembrane proteins"/>
    <property type="match status" value="1"/>
</dbReference>
<feature type="transmembrane region" description="Helical" evidence="12">
    <location>
        <begin position="25"/>
        <end position="48"/>
    </location>
</feature>
<sequence>MGADNESVVTDFILLGLSNHPRVKIVLFVLFSLLYLITLVGNGLLILLTTMDPRLHTPMYFFLSNLSFLDICYTTSTMPQMLVHCFSARPSISFGSCFAQMYISLYLGTTECLLLAAMAYDRWVAICNPLRYMLIMNKGVCVAIAAVCWGSAFLLTIVPSLAMPVRLCGPNIINHFLCEAVAVLKLVCSDTRNNQIVMFLTSVVTLLLPFGFILVTYTRILAAVLRMHSAENRAKAFSTCGSHITIVALFYGTAMFMYLRPQTKSSANQDKVIAVIYGAVTPMLNPLIYSLRNKDVKQVLRKVAGRKAYS</sequence>
<evidence type="ECO:0000259" key="13">
    <source>
        <dbReference type="PROSITE" id="PS50262"/>
    </source>
</evidence>
<dbReference type="GO" id="GO:0004984">
    <property type="term" value="F:olfactory receptor activity"/>
    <property type="evidence" value="ECO:0007669"/>
    <property type="project" value="InterPro"/>
</dbReference>
<dbReference type="GO" id="GO:0005886">
    <property type="term" value="C:plasma membrane"/>
    <property type="evidence" value="ECO:0007669"/>
    <property type="project" value="UniProtKB-SubCell"/>
</dbReference>
<keyword evidence="15" id="KW-1185">Reference proteome</keyword>
<feature type="transmembrane region" description="Helical" evidence="12">
    <location>
        <begin position="140"/>
        <end position="162"/>
    </location>
</feature>
<evidence type="ECO:0000256" key="1">
    <source>
        <dbReference type="ARBA" id="ARBA00004651"/>
    </source>
</evidence>
<comment type="similarity">
    <text evidence="11">Belongs to the G-protein coupled receptor 1 family.</text>
</comment>
<evidence type="ECO:0000256" key="7">
    <source>
        <dbReference type="ARBA" id="ARBA00023040"/>
    </source>
</evidence>
<keyword evidence="3 12" id="KW-0716">Sensory transduction</keyword>
<dbReference type="CDD" id="cd15431">
    <property type="entry name" value="7tmA_OR13H-like"/>
    <property type="match status" value="1"/>
</dbReference>
<feature type="transmembrane region" description="Helical" evidence="12">
    <location>
        <begin position="271"/>
        <end position="291"/>
    </location>
</feature>
<dbReference type="OMA" id="AINETTM"/>
<feature type="domain" description="G-protein coupled receptors family 1 profile" evidence="13">
    <location>
        <begin position="41"/>
        <end position="289"/>
    </location>
</feature>
<organism evidence="14 15">
    <name type="scientific">Sphenodon punctatus</name>
    <name type="common">Tuatara</name>
    <name type="synonym">Hatteria punctata</name>
    <dbReference type="NCBI Taxonomy" id="8508"/>
    <lineage>
        <taxon>Eukaryota</taxon>
        <taxon>Metazoa</taxon>
        <taxon>Chordata</taxon>
        <taxon>Craniata</taxon>
        <taxon>Vertebrata</taxon>
        <taxon>Euteleostomi</taxon>
        <taxon>Lepidosauria</taxon>
        <taxon>Sphenodontia</taxon>
        <taxon>Sphenodontidae</taxon>
        <taxon>Sphenodon</taxon>
    </lineage>
</organism>
<evidence type="ECO:0000256" key="4">
    <source>
        <dbReference type="ARBA" id="ARBA00022692"/>
    </source>
</evidence>
<evidence type="ECO:0000256" key="2">
    <source>
        <dbReference type="ARBA" id="ARBA00022475"/>
    </source>
</evidence>
<dbReference type="PRINTS" id="PR00237">
    <property type="entry name" value="GPCRRHODOPSN"/>
</dbReference>
<feature type="transmembrane region" description="Helical" evidence="12">
    <location>
        <begin position="196"/>
        <end position="215"/>
    </location>
</feature>
<dbReference type="Proteomes" id="UP000694392">
    <property type="component" value="Unplaced"/>
</dbReference>
<dbReference type="InterPro" id="IPR000725">
    <property type="entry name" value="Olfact_rcpt"/>
</dbReference>
<dbReference type="Pfam" id="PF13853">
    <property type="entry name" value="7tm_4"/>
    <property type="match status" value="1"/>
</dbReference>
<dbReference type="GO" id="GO:0004930">
    <property type="term" value="F:G protein-coupled receptor activity"/>
    <property type="evidence" value="ECO:0007669"/>
    <property type="project" value="UniProtKB-KW"/>
</dbReference>
<reference evidence="14" key="2">
    <citation type="submission" date="2025-09" db="UniProtKB">
        <authorList>
            <consortium name="Ensembl"/>
        </authorList>
    </citation>
    <scope>IDENTIFICATION</scope>
</reference>
<dbReference type="PRINTS" id="PR00245">
    <property type="entry name" value="OLFACTORYR"/>
</dbReference>
<evidence type="ECO:0000256" key="3">
    <source>
        <dbReference type="ARBA" id="ARBA00022606"/>
    </source>
</evidence>
<dbReference type="Ensembl" id="ENSSPUT00000007465.1">
    <property type="protein sequence ID" value="ENSSPUP00000007009.1"/>
    <property type="gene ID" value="ENSSPUG00000005424.1"/>
</dbReference>
<keyword evidence="6 12" id="KW-1133">Transmembrane helix</keyword>
<comment type="subcellular location">
    <subcellularLocation>
        <location evidence="1 12">Cell membrane</location>
        <topology evidence="1 12">Multi-pass membrane protein</topology>
    </subcellularLocation>
</comment>
<keyword evidence="4 11" id="KW-0812">Transmembrane</keyword>
<evidence type="ECO:0000256" key="12">
    <source>
        <dbReference type="RuleBase" id="RU363047"/>
    </source>
</evidence>
<evidence type="ECO:0000313" key="14">
    <source>
        <dbReference type="Ensembl" id="ENSSPUP00000007009.1"/>
    </source>
</evidence>
<name>A0A8D0GDF4_SPHPU</name>
<dbReference type="FunFam" id="1.20.1070.10:FF:000005">
    <property type="entry name" value="Olfactory receptor"/>
    <property type="match status" value="1"/>
</dbReference>
<evidence type="ECO:0000313" key="15">
    <source>
        <dbReference type="Proteomes" id="UP000694392"/>
    </source>
</evidence>
<proteinExistence type="inferred from homology"/>
<keyword evidence="8 12" id="KW-0472">Membrane</keyword>
<reference evidence="14" key="1">
    <citation type="submission" date="2025-08" db="UniProtKB">
        <authorList>
            <consortium name="Ensembl"/>
        </authorList>
    </citation>
    <scope>IDENTIFICATION</scope>
</reference>
<feature type="transmembrane region" description="Helical" evidence="12">
    <location>
        <begin position="99"/>
        <end position="120"/>
    </location>
</feature>
<dbReference type="SUPFAM" id="SSF81321">
    <property type="entry name" value="Family A G protein-coupled receptor-like"/>
    <property type="match status" value="1"/>
</dbReference>
<dbReference type="InterPro" id="IPR000276">
    <property type="entry name" value="GPCR_Rhodpsn"/>
</dbReference>
<dbReference type="PROSITE" id="PS50262">
    <property type="entry name" value="G_PROTEIN_RECEP_F1_2"/>
    <property type="match status" value="1"/>
</dbReference>
<feature type="transmembrane region" description="Helical" evidence="12">
    <location>
        <begin position="236"/>
        <end position="259"/>
    </location>
</feature>
<evidence type="ECO:0000256" key="9">
    <source>
        <dbReference type="ARBA" id="ARBA00023170"/>
    </source>
</evidence>
<evidence type="ECO:0000256" key="5">
    <source>
        <dbReference type="ARBA" id="ARBA00022725"/>
    </source>
</evidence>
<keyword evidence="10 11" id="KW-0807">Transducer</keyword>
<feature type="transmembrane region" description="Helical" evidence="12">
    <location>
        <begin position="60"/>
        <end position="79"/>
    </location>
</feature>
<keyword evidence="2 12" id="KW-1003">Cell membrane</keyword>
<evidence type="ECO:0000256" key="11">
    <source>
        <dbReference type="RuleBase" id="RU000688"/>
    </source>
</evidence>
<evidence type="ECO:0000256" key="8">
    <source>
        <dbReference type="ARBA" id="ARBA00023136"/>
    </source>
</evidence>
<dbReference type="AlphaFoldDB" id="A0A8D0GDF4"/>
<keyword evidence="9 11" id="KW-0675">Receptor</keyword>
<evidence type="ECO:0000256" key="10">
    <source>
        <dbReference type="ARBA" id="ARBA00023224"/>
    </source>
</evidence>
<protein>
    <recommendedName>
        <fullName evidence="12">Olfactory receptor</fullName>
    </recommendedName>
</protein>
<accession>A0A8D0GDF4</accession>
<dbReference type="PANTHER" id="PTHR26453">
    <property type="entry name" value="OLFACTORY RECEPTOR"/>
    <property type="match status" value="1"/>
</dbReference>
<dbReference type="InterPro" id="IPR017452">
    <property type="entry name" value="GPCR_Rhodpsn_7TM"/>
</dbReference>
<dbReference type="PROSITE" id="PS00237">
    <property type="entry name" value="G_PROTEIN_RECEP_F1_1"/>
    <property type="match status" value="1"/>
</dbReference>
<evidence type="ECO:0000256" key="6">
    <source>
        <dbReference type="ARBA" id="ARBA00022989"/>
    </source>
</evidence>
<dbReference type="GeneTree" id="ENSGT01140000282496"/>
<keyword evidence="5 12" id="KW-0552">Olfaction</keyword>
<keyword evidence="7 11" id="KW-0297">G-protein coupled receptor</keyword>